<dbReference type="InterPro" id="IPR023772">
    <property type="entry name" value="DNA-bd_HTH_TetR-type_CS"/>
</dbReference>
<evidence type="ECO:0000313" key="6">
    <source>
        <dbReference type="EMBL" id="GIH06562.1"/>
    </source>
</evidence>
<evidence type="ECO:0000256" key="4">
    <source>
        <dbReference type="PROSITE-ProRule" id="PRU00335"/>
    </source>
</evidence>
<dbReference type="GO" id="GO:0000976">
    <property type="term" value="F:transcription cis-regulatory region binding"/>
    <property type="evidence" value="ECO:0007669"/>
    <property type="project" value="TreeGrafter"/>
</dbReference>
<sequence length="196" mass="21286">MNEQMRRRAAPLAPESRRAAIIAATLPLLRAEGLNVSTRKIAECAGVAEGTIFRAFPDKAALISATLAYAFDPAPAIESIKAIAGDPDLRFRLRTAVHVIMRRFKDNLPLIMALRASGVAIQPADAREGMARIVQALTDLLKPDQHQLRLPADSIAWLLISMIMCHNPKDAISGDDMVTVVLDGALFPEAKKELPC</sequence>
<keyword evidence="2 4" id="KW-0238">DNA-binding</keyword>
<dbReference type="EMBL" id="BONY01000028">
    <property type="protein sequence ID" value="GIH06562.1"/>
    <property type="molecule type" value="Genomic_DNA"/>
</dbReference>
<protein>
    <submittedName>
        <fullName evidence="6">TetR family transcriptional regulator</fullName>
    </submittedName>
</protein>
<keyword evidence="1" id="KW-0805">Transcription regulation</keyword>
<evidence type="ECO:0000256" key="2">
    <source>
        <dbReference type="ARBA" id="ARBA00023125"/>
    </source>
</evidence>
<reference evidence="6" key="1">
    <citation type="submission" date="2021-01" db="EMBL/GenBank/DDBJ databases">
        <title>Whole genome shotgun sequence of Rhizocola hellebori NBRC 109834.</title>
        <authorList>
            <person name="Komaki H."/>
            <person name="Tamura T."/>
        </authorList>
    </citation>
    <scope>NUCLEOTIDE SEQUENCE</scope>
    <source>
        <strain evidence="6">NBRC 109834</strain>
    </source>
</reference>
<evidence type="ECO:0000256" key="3">
    <source>
        <dbReference type="ARBA" id="ARBA00023163"/>
    </source>
</evidence>
<evidence type="ECO:0000259" key="5">
    <source>
        <dbReference type="PROSITE" id="PS50977"/>
    </source>
</evidence>
<dbReference type="Gene3D" id="1.10.357.10">
    <property type="entry name" value="Tetracycline Repressor, domain 2"/>
    <property type="match status" value="1"/>
</dbReference>
<dbReference type="PRINTS" id="PR00455">
    <property type="entry name" value="HTHTETR"/>
</dbReference>
<feature type="domain" description="HTH tetR-type" evidence="5">
    <location>
        <begin position="15"/>
        <end position="74"/>
    </location>
</feature>
<dbReference type="Pfam" id="PF00440">
    <property type="entry name" value="TetR_N"/>
    <property type="match status" value="1"/>
</dbReference>
<keyword evidence="3" id="KW-0804">Transcription</keyword>
<dbReference type="GO" id="GO:0003700">
    <property type="term" value="F:DNA-binding transcription factor activity"/>
    <property type="evidence" value="ECO:0007669"/>
    <property type="project" value="TreeGrafter"/>
</dbReference>
<name>A0A8J3QB80_9ACTN</name>
<dbReference type="SUPFAM" id="SSF46689">
    <property type="entry name" value="Homeodomain-like"/>
    <property type="match status" value="1"/>
</dbReference>
<organism evidence="6 7">
    <name type="scientific">Rhizocola hellebori</name>
    <dbReference type="NCBI Taxonomy" id="1392758"/>
    <lineage>
        <taxon>Bacteria</taxon>
        <taxon>Bacillati</taxon>
        <taxon>Actinomycetota</taxon>
        <taxon>Actinomycetes</taxon>
        <taxon>Micromonosporales</taxon>
        <taxon>Micromonosporaceae</taxon>
        <taxon>Rhizocola</taxon>
    </lineage>
</organism>
<feature type="DNA-binding region" description="H-T-H motif" evidence="4">
    <location>
        <begin position="37"/>
        <end position="56"/>
    </location>
</feature>
<accession>A0A8J3QB80</accession>
<dbReference type="PROSITE" id="PS50977">
    <property type="entry name" value="HTH_TETR_2"/>
    <property type="match status" value="1"/>
</dbReference>
<dbReference type="PANTHER" id="PTHR30055">
    <property type="entry name" value="HTH-TYPE TRANSCRIPTIONAL REGULATOR RUTR"/>
    <property type="match status" value="1"/>
</dbReference>
<dbReference type="InterPro" id="IPR009057">
    <property type="entry name" value="Homeodomain-like_sf"/>
</dbReference>
<keyword evidence="7" id="KW-1185">Reference proteome</keyword>
<evidence type="ECO:0000313" key="7">
    <source>
        <dbReference type="Proteomes" id="UP000612899"/>
    </source>
</evidence>
<dbReference type="Proteomes" id="UP000612899">
    <property type="component" value="Unassembled WGS sequence"/>
</dbReference>
<evidence type="ECO:0000256" key="1">
    <source>
        <dbReference type="ARBA" id="ARBA00023015"/>
    </source>
</evidence>
<comment type="caution">
    <text evidence="6">The sequence shown here is derived from an EMBL/GenBank/DDBJ whole genome shotgun (WGS) entry which is preliminary data.</text>
</comment>
<dbReference type="RefSeq" id="WP_203910375.1">
    <property type="nucleotide sequence ID" value="NZ_BONY01000028.1"/>
</dbReference>
<dbReference type="AlphaFoldDB" id="A0A8J3QB80"/>
<dbReference type="InterPro" id="IPR001647">
    <property type="entry name" value="HTH_TetR"/>
</dbReference>
<dbReference type="PANTHER" id="PTHR30055:SF234">
    <property type="entry name" value="HTH-TYPE TRANSCRIPTIONAL REGULATOR BETI"/>
    <property type="match status" value="1"/>
</dbReference>
<gene>
    <name evidence="6" type="ORF">Rhe02_46290</name>
</gene>
<proteinExistence type="predicted"/>
<dbReference type="InterPro" id="IPR050109">
    <property type="entry name" value="HTH-type_TetR-like_transc_reg"/>
</dbReference>
<dbReference type="PROSITE" id="PS01081">
    <property type="entry name" value="HTH_TETR_1"/>
    <property type="match status" value="1"/>
</dbReference>